<dbReference type="GO" id="GO:0071949">
    <property type="term" value="F:FAD binding"/>
    <property type="evidence" value="ECO:0007669"/>
    <property type="project" value="InterPro"/>
</dbReference>
<feature type="domain" description="FAD dependent oxidoreductase" evidence="5">
    <location>
        <begin position="65"/>
        <end position="96"/>
    </location>
</feature>
<dbReference type="SUPFAM" id="SSF51905">
    <property type="entry name" value="FAD/NAD(P)-binding domain"/>
    <property type="match status" value="1"/>
</dbReference>
<dbReference type="Pfam" id="PF01494">
    <property type="entry name" value="FAD_binding_3"/>
    <property type="match status" value="1"/>
</dbReference>
<dbReference type="Gene3D" id="3.50.50.60">
    <property type="entry name" value="FAD/NAD(P)-binding domain"/>
    <property type="match status" value="1"/>
</dbReference>
<organism evidence="7 8">
    <name type="scientific">Chrysophaeum taylorii</name>
    <dbReference type="NCBI Taxonomy" id="2483200"/>
    <lineage>
        <taxon>Eukaryota</taxon>
        <taxon>Sar</taxon>
        <taxon>Stramenopiles</taxon>
        <taxon>Ochrophyta</taxon>
        <taxon>Pelagophyceae</taxon>
        <taxon>Pelagomonadales</taxon>
        <taxon>Pelagomonadaceae</taxon>
        <taxon>Chrysophaeum</taxon>
    </lineage>
</organism>
<proteinExistence type="predicted"/>
<name>A0AAD7UDV7_9STRA</name>
<evidence type="ECO:0000256" key="3">
    <source>
        <dbReference type="ARBA" id="ARBA00023002"/>
    </source>
</evidence>
<keyword evidence="3" id="KW-0560">Oxidoreductase</keyword>
<evidence type="ECO:0000256" key="2">
    <source>
        <dbReference type="ARBA" id="ARBA00022827"/>
    </source>
</evidence>
<keyword evidence="8" id="KW-1185">Reference proteome</keyword>
<dbReference type="InterPro" id="IPR002938">
    <property type="entry name" value="FAD-bd"/>
</dbReference>
<keyword evidence="1" id="KW-0285">Flavoprotein</keyword>
<dbReference type="PANTHER" id="PTHR46972:SF1">
    <property type="entry name" value="FAD DEPENDENT OXIDOREDUCTASE DOMAIN-CONTAINING PROTEIN"/>
    <property type="match status" value="1"/>
</dbReference>
<dbReference type="InterPro" id="IPR006076">
    <property type="entry name" value="FAD-dep_OxRdtase"/>
</dbReference>
<gene>
    <name evidence="7" type="ORF">CTAYLR_004597</name>
</gene>
<dbReference type="AlphaFoldDB" id="A0AAD7UDV7"/>
<evidence type="ECO:0000313" key="7">
    <source>
        <dbReference type="EMBL" id="KAJ8603161.1"/>
    </source>
</evidence>
<evidence type="ECO:0008006" key="9">
    <source>
        <dbReference type="Google" id="ProtNLM"/>
    </source>
</evidence>
<accession>A0AAD7UDV7</accession>
<comment type="caution">
    <text evidence="7">The sequence shown here is derived from an EMBL/GenBank/DDBJ whole genome shotgun (WGS) entry which is preliminary data.</text>
</comment>
<evidence type="ECO:0000259" key="5">
    <source>
        <dbReference type="Pfam" id="PF01266"/>
    </source>
</evidence>
<dbReference type="Proteomes" id="UP001230188">
    <property type="component" value="Unassembled WGS sequence"/>
</dbReference>
<dbReference type="PRINTS" id="PR00420">
    <property type="entry name" value="RNGMNOXGNASE"/>
</dbReference>
<evidence type="ECO:0000256" key="1">
    <source>
        <dbReference type="ARBA" id="ARBA00022630"/>
    </source>
</evidence>
<dbReference type="Pfam" id="PF01266">
    <property type="entry name" value="DAO"/>
    <property type="match status" value="1"/>
</dbReference>
<evidence type="ECO:0000313" key="8">
    <source>
        <dbReference type="Proteomes" id="UP001230188"/>
    </source>
</evidence>
<reference evidence="7" key="1">
    <citation type="submission" date="2023-01" db="EMBL/GenBank/DDBJ databases">
        <title>Metagenome sequencing of chrysophaentin producing Chrysophaeum taylorii.</title>
        <authorList>
            <person name="Davison J."/>
            <person name="Bewley C."/>
        </authorList>
    </citation>
    <scope>NUCLEOTIDE SEQUENCE</scope>
    <source>
        <strain evidence="7">NIES-1699</strain>
    </source>
</reference>
<keyword evidence="4" id="KW-0503">Monooxygenase</keyword>
<feature type="domain" description="FAD-binding" evidence="6">
    <location>
        <begin position="197"/>
        <end position="370"/>
    </location>
</feature>
<protein>
    <recommendedName>
        <fullName evidence="9">FAD-dependent monooxygenase</fullName>
    </recommendedName>
</protein>
<sequence length="415" mass="44117">MVATAAYDEGIAQLLRSPARPLRACGACRGIGMRRGRRSGLRRCEPCEGAGIVPGVPEAALGSPKVAICGGGIAGLATALALQHRGIAATVFERDESFWSRPPGYGLTLQQGGRALRALGILDLVRDAGVWTGTHRSLASSGALLGVHGSGTRKNEKQHYAVHAPRQAVRAVLLSQLGSGTVRWAAPINTLPDFPVIVGADGIRSATRRAALDIDYPLRETGLTVVLGKGPPGARDVFEVVDGAARLYAMPYDRSNATMWQLSWPGESENLRESALAVVRGWSDAFPEFEDLVARTNDLTGYPIYDRDEEDLRTLPHRLPPNVVLMGDAAHPMCPFKAQGANQALLDAISFARRFATLPAPQAIASYYEDMVPRAAAKIAASRRAATLLHSEAALAPASRSLTRAAAAAAQHHHS</sequence>
<dbReference type="GO" id="GO:0004497">
    <property type="term" value="F:monooxygenase activity"/>
    <property type="evidence" value="ECO:0007669"/>
    <property type="project" value="UniProtKB-KW"/>
</dbReference>
<dbReference type="PANTHER" id="PTHR46972">
    <property type="entry name" value="MONOOXYGENASE ASQM-RELATED"/>
    <property type="match status" value="1"/>
</dbReference>
<dbReference type="InterPro" id="IPR036188">
    <property type="entry name" value="FAD/NAD-bd_sf"/>
</dbReference>
<keyword evidence="2" id="KW-0274">FAD</keyword>
<dbReference type="EMBL" id="JAQMWT010000360">
    <property type="protein sequence ID" value="KAJ8603161.1"/>
    <property type="molecule type" value="Genomic_DNA"/>
</dbReference>
<evidence type="ECO:0000256" key="4">
    <source>
        <dbReference type="ARBA" id="ARBA00023033"/>
    </source>
</evidence>
<evidence type="ECO:0000259" key="6">
    <source>
        <dbReference type="Pfam" id="PF01494"/>
    </source>
</evidence>